<keyword evidence="3" id="KW-1185">Reference proteome</keyword>
<evidence type="ECO:0000256" key="1">
    <source>
        <dbReference type="SAM" id="MobiDB-lite"/>
    </source>
</evidence>
<accession>A0A8R2AB77</accession>
<feature type="region of interest" description="Disordered" evidence="1">
    <location>
        <begin position="211"/>
        <end position="232"/>
    </location>
</feature>
<dbReference type="OrthoDB" id="6622401at2759"/>
<dbReference type="Proteomes" id="UP000007819">
    <property type="component" value="Chromosome X"/>
</dbReference>
<proteinExistence type="predicted"/>
<feature type="region of interest" description="Disordered" evidence="1">
    <location>
        <begin position="25"/>
        <end position="49"/>
    </location>
</feature>
<evidence type="ECO:0000313" key="3">
    <source>
        <dbReference type="Proteomes" id="UP000007819"/>
    </source>
</evidence>
<evidence type="ECO:0000313" key="2">
    <source>
        <dbReference type="EnsemblMetazoa" id="XP_003248222.1"/>
    </source>
</evidence>
<dbReference type="GeneID" id="100573520"/>
<reference evidence="2" key="2">
    <citation type="submission" date="2022-06" db="UniProtKB">
        <authorList>
            <consortium name="EnsemblMetazoa"/>
        </authorList>
    </citation>
    <scope>IDENTIFICATION</scope>
</reference>
<protein>
    <submittedName>
        <fullName evidence="2">Uncharacterized protein</fullName>
    </submittedName>
</protein>
<name>A0A8R2AB77_ACYPI</name>
<organism evidence="2 3">
    <name type="scientific">Acyrthosiphon pisum</name>
    <name type="common">Pea aphid</name>
    <dbReference type="NCBI Taxonomy" id="7029"/>
    <lineage>
        <taxon>Eukaryota</taxon>
        <taxon>Metazoa</taxon>
        <taxon>Ecdysozoa</taxon>
        <taxon>Arthropoda</taxon>
        <taxon>Hexapoda</taxon>
        <taxon>Insecta</taxon>
        <taxon>Pterygota</taxon>
        <taxon>Neoptera</taxon>
        <taxon>Paraneoptera</taxon>
        <taxon>Hemiptera</taxon>
        <taxon>Sternorrhyncha</taxon>
        <taxon>Aphidomorpha</taxon>
        <taxon>Aphidoidea</taxon>
        <taxon>Aphididae</taxon>
        <taxon>Macrosiphini</taxon>
        <taxon>Acyrthosiphon</taxon>
    </lineage>
</organism>
<reference evidence="3" key="1">
    <citation type="submission" date="2010-06" db="EMBL/GenBank/DDBJ databases">
        <authorList>
            <person name="Jiang H."/>
            <person name="Abraham K."/>
            <person name="Ali S."/>
            <person name="Alsbrooks S.L."/>
            <person name="Anim B.N."/>
            <person name="Anosike U.S."/>
            <person name="Attaway T."/>
            <person name="Bandaranaike D.P."/>
            <person name="Battles P.K."/>
            <person name="Bell S.N."/>
            <person name="Bell A.V."/>
            <person name="Beltran B."/>
            <person name="Bickham C."/>
            <person name="Bustamante Y."/>
            <person name="Caleb T."/>
            <person name="Canada A."/>
            <person name="Cardenas V."/>
            <person name="Carter K."/>
            <person name="Chacko J."/>
            <person name="Chandrabose M.N."/>
            <person name="Chavez D."/>
            <person name="Chavez A."/>
            <person name="Chen L."/>
            <person name="Chu H.-S."/>
            <person name="Claassen K.J."/>
            <person name="Cockrell R."/>
            <person name="Collins M."/>
            <person name="Cooper J.A."/>
            <person name="Cree A."/>
            <person name="Curry S.M."/>
            <person name="Da Y."/>
            <person name="Dao M.D."/>
            <person name="Das B."/>
            <person name="Davila M.-L."/>
            <person name="Davy-Carroll L."/>
            <person name="Denson S."/>
            <person name="Dinh H."/>
            <person name="Ebong V.E."/>
            <person name="Edwards J.R."/>
            <person name="Egan A."/>
            <person name="El-Daye J."/>
            <person name="Escobedo L."/>
            <person name="Fernandez S."/>
            <person name="Fernando P.R."/>
            <person name="Flagg N."/>
            <person name="Forbes L.D."/>
            <person name="Fowler R.G."/>
            <person name="Fu Q."/>
            <person name="Gabisi R.A."/>
            <person name="Ganer J."/>
            <person name="Garbino Pronczuk A."/>
            <person name="Garcia R.M."/>
            <person name="Garner T."/>
            <person name="Garrett T.E."/>
            <person name="Gonzalez D.A."/>
            <person name="Hamid H."/>
            <person name="Hawkins E.S."/>
            <person name="Hirani K."/>
            <person name="Hogues M.E."/>
            <person name="Hollins B."/>
            <person name="Hsiao C.-H."/>
            <person name="Jabil R."/>
            <person name="James M.L."/>
            <person name="Jhangiani S.N."/>
            <person name="Johnson B."/>
            <person name="Johnson Q."/>
            <person name="Joshi V."/>
            <person name="Kalu J.B."/>
            <person name="Kam C."/>
            <person name="Kashfia A."/>
            <person name="Keebler J."/>
            <person name="Kisamo H."/>
            <person name="Kovar C.L."/>
            <person name="Lago L.A."/>
            <person name="Lai C.-Y."/>
            <person name="Laidlaw J."/>
            <person name="Lara F."/>
            <person name="Le T.-K."/>
            <person name="Lee S.L."/>
            <person name="Legall F.H."/>
            <person name="Lemon S.J."/>
            <person name="Lewis L.R."/>
            <person name="Li B."/>
            <person name="Liu Y."/>
            <person name="Liu Y.-S."/>
            <person name="Lopez J."/>
            <person name="Lozado R.J."/>
            <person name="Lu J."/>
            <person name="Madu R.C."/>
            <person name="Maheshwari M."/>
            <person name="Maheshwari R."/>
            <person name="Malloy K."/>
            <person name="Martinez E."/>
            <person name="Mathew T."/>
            <person name="Mercado I.C."/>
            <person name="Mercado C."/>
            <person name="Meyer B."/>
            <person name="Montgomery K."/>
            <person name="Morgan M.B."/>
            <person name="Munidasa M."/>
            <person name="Nazareth L.V."/>
            <person name="Nelson J."/>
            <person name="Ng B.M."/>
            <person name="Nguyen N.B."/>
            <person name="Nguyen P.Q."/>
            <person name="Nguyen T."/>
            <person name="Obregon M."/>
            <person name="Okwuonu G.O."/>
            <person name="Onwere C.G."/>
            <person name="Orozco G."/>
            <person name="Parra A."/>
            <person name="Patel S."/>
            <person name="Patil S."/>
            <person name="Perez A."/>
            <person name="Perez Y."/>
            <person name="Pham C."/>
            <person name="Primus E.L."/>
            <person name="Pu L.-L."/>
            <person name="Puazo M."/>
            <person name="Qin X."/>
            <person name="Quiroz J.B."/>
            <person name="Reese J."/>
            <person name="Richards S."/>
            <person name="Rives C.M."/>
            <person name="Robberts R."/>
            <person name="Ruiz S.J."/>
            <person name="Ruiz M.J."/>
            <person name="Santibanez J."/>
            <person name="Schneider B.W."/>
            <person name="Sisson I."/>
            <person name="Smith M."/>
            <person name="Sodergren E."/>
            <person name="Song X.-Z."/>
            <person name="Song B.B."/>
            <person name="Summersgill H."/>
            <person name="Thelus R."/>
            <person name="Thornton R.D."/>
            <person name="Trejos Z.Y."/>
            <person name="Usmani K."/>
            <person name="Vattathil S."/>
            <person name="Villasana D."/>
            <person name="Walker D.L."/>
            <person name="Wang S."/>
            <person name="Wang K."/>
            <person name="White C.S."/>
            <person name="Williams A.C."/>
            <person name="Williamson J."/>
            <person name="Wilson K."/>
            <person name="Woghiren I.O."/>
            <person name="Woodworth J.R."/>
            <person name="Worley K.C."/>
            <person name="Wright R.A."/>
            <person name="Wu W."/>
            <person name="Young L."/>
            <person name="Zhang L."/>
            <person name="Zhang J."/>
            <person name="Zhu Y."/>
            <person name="Muzny D.M."/>
            <person name="Weinstock G."/>
            <person name="Gibbs R.A."/>
        </authorList>
    </citation>
    <scope>NUCLEOTIDE SEQUENCE [LARGE SCALE GENOMIC DNA]</scope>
    <source>
        <strain evidence="3">LSR1</strain>
    </source>
</reference>
<feature type="compositionally biased region" description="Basic residues" evidence="1">
    <location>
        <begin position="211"/>
        <end position="224"/>
    </location>
</feature>
<dbReference type="EnsemblMetazoa" id="XM_003248174.3">
    <property type="protein sequence ID" value="XP_003248222.1"/>
    <property type="gene ID" value="LOC100573520"/>
</dbReference>
<dbReference type="RefSeq" id="XP_003248222.1">
    <property type="nucleotide sequence ID" value="XM_003248174.3"/>
</dbReference>
<feature type="compositionally biased region" description="Acidic residues" evidence="1">
    <location>
        <begin position="31"/>
        <end position="44"/>
    </location>
</feature>
<dbReference type="KEGG" id="api:100573520"/>
<sequence>MWLNSFFSKPKDNVCEATVQNCTNEDKVDEDKVDEDKVDEDKADEDNVNKDKVTEEKVNEVKICEESVKILSKNEEERIIKTDLQERVEEVKIVHENIQAIQNKQDLNCSTDTTNTKKNEEINNCKIEAVLRIIPVIEKNLQTLTKKVSCLSGLINMKQLNAKIETDQNIILNNSNINSPNSFNKLNIVDNTTTLKKKDITLGKISKKNKKTTKNKLSVTKKKKTPENPEKAETNLTKTITENNQVTNPENLAVNNTKSIDQLTNYLDGRLECFFTKIQSALSQFKIDKINENCEIMVHLSGLDNKMNTNEMNIDKLMSNVEQLSKKNECEIIKKQSSIKTENQQDLQKSIDDIKMCIDYLIQPDGQQTQQCTDTPNTNKNIKNKCTSDRCVCQLVNNANAANIKIINSKDGHNQLKYGDIILCEFLKAKLTMEMFKRSDQQNKVPENQFSNKDDNKKISHLSVCSKKLDNISNNCVENQIDDNTACNLSVCSIKTNHISNNSVENQIIDNKMSNITACSKKSNQLKNNCVQKQNEEQIMNQVMSQLCPKQSIHHFSKSCVENEFKLNQPTSKKSVCEKNQICEFLASQPIPEWIRRSQNIVASDNPCKNSPTNCHLNSSKLYSIERIDRRDKNNTDCAVYEITQKQDIQEENKKCRAFKEHTLVPCNSLNNKPSNGEQ</sequence>
<dbReference type="AlphaFoldDB" id="A0A8R2AB77"/>